<feature type="non-terminal residue" evidence="2">
    <location>
        <position position="222"/>
    </location>
</feature>
<evidence type="ECO:0000313" key="2">
    <source>
        <dbReference type="EMBL" id="GAG43830.1"/>
    </source>
</evidence>
<organism evidence="2">
    <name type="scientific">marine sediment metagenome</name>
    <dbReference type="NCBI Taxonomy" id="412755"/>
    <lineage>
        <taxon>unclassified sequences</taxon>
        <taxon>metagenomes</taxon>
        <taxon>ecological metagenomes</taxon>
    </lineage>
</organism>
<dbReference type="AlphaFoldDB" id="X0XKX2"/>
<comment type="caution">
    <text evidence="2">The sequence shown here is derived from an EMBL/GenBank/DDBJ whole genome shotgun (WGS) entry which is preliminary data.</text>
</comment>
<protein>
    <recommendedName>
        <fullName evidence="1">PRTase-CE domain-containing protein</fullName>
    </recommendedName>
</protein>
<feature type="domain" description="PRTase-CE" evidence="1">
    <location>
        <begin position="34"/>
        <end position="222"/>
    </location>
</feature>
<reference evidence="2" key="1">
    <citation type="journal article" date="2014" name="Front. Microbiol.">
        <title>High frequency of phylogenetically diverse reductive dehalogenase-homologous genes in deep subseafloor sedimentary metagenomes.</title>
        <authorList>
            <person name="Kawai M."/>
            <person name="Futagami T."/>
            <person name="Toyoda A."/>
            <person name="Takaki Y."/>
            <person name="Nishi S."/>
            <person name="Hori S."/>
            <person name="Arai W."/>
            <person name="Tsubouchi T."/>
            <person name="Morono Y."/>
            <person name="Uchiyama I."/>
            <person name="Ito T."/>
            <person name="Fujiyama A."/>
            <person name="Inagaki F."/>
            <person name="Takami H."/>
        </authorList>
    </citation>
    <scope>NUCLEOTIDE SEQUENCE</scope>
    <source>
        <strain evidence="2">Expedition CK06-06</strain>
    </source>
</reference>
<dbReference type="InterPro" id="IPR056920">
    <property type="entry name" value="PRTase-CE"/>
</dbReference>
<dbReference type="EMBL" id="BARS01053912">
    <property type="protein sequence ID" value="GAG43830.1"/>
    <property type="molecule type" value="Genomic_DNA"/>
</dbReference>
<sequence>PKQDKKNLQIHLEKIEEETIKALDRSLFIAVSDDVMFDYFRRRAQRRFPDLPPDNFVEYYKLHEQCQKDDLNDLKQIDRIFLIDQLCASGTTLIRNENGEWKGKIDRFFKIWKNLRLENIYYMPYLISTVAEKRVDKKIDKWRTEKGISQKIDVIPTLKIPISICLSSNPNGPIDKNRPVAKLCKKYFKSCIIHRHIKKGGLATWGFGGAGLALVLNTNCPN</sequence>
<name>X0XKX2_9ZZZZ</name>
<dbReference type="Pfam" id="PF24390">
    <property type="entry name" value="PRTase-CE"/>
    <property type="match status" value="1"/>
</dbReference>
<evidence type="ECO:0000259" key="1">
    <source>
        <dbReference type="Pfam" id="PF24390"/>
    </source>
</evidence>
<gene>
    <name evidence="2" type="ORF">S01H1_79908</name>
</gene>
<proteinExistence type="predicted"/>
<accession>X0XKX2</accession>
<feature type="non-terminal residue" evidence="2">
    <location>
        <position position="1"/>
    </location>
</feature>